<evidence type="ECO:0000256" key="1">
    <source>
        <dbReference type="SAM" id="MobiDB-lite"/>
    </source>
</evidence>
<feature type="transmembrane region" description="Helical" evidence="2">
    <location>
        <begin position="59"/>
        <end position="78"/>
    </location>
</feature>
<dbReference type="Proteomes" id="UP000277580">
    <property type="component" value="Unassembled WGS sequence"/>
</dbReference>
<dbReference type="EMBL" id="ML119136">
    <property type="protein sequence ID" value="RPB11295.1"/>
    <property type="molecule type" value="Genomic_DNA"/>
</dbReference>
<accession>A0A3N4KZY8</accession>
<keyword evidence="2" id="KW-0812">Transmembrane</keyword>
<evidence type="ECO:0000256" key="2">
    <source>
        <dbReference type="SAM" id="Phobius"/>
    </source>
</evidence>
<keyword evidence="4" id="KW-1185">Reference proteome</keyword>
<sequence length="231" mass="25768">MSSRYALNLRPMSPENPQRPPVRPSTGTYIFCVFFSISLCFLLPFLFSREIRFHRDETLFAFVFAGVFLILTLLSAKYDTLVSSSSDISERPKAPPPEGNVPNPFSRLNQLRIPECYASETAPPVPGLKSIIETVKEHSTEDCDFTPWPGKDGDGTKNRCGFTISKDGVKVMICGTSTVPVRMKCESIWKDHLRLLLNICTRQNNAGIDVAGGRIVSSASKKVWIYAVKDE</sequence>
<name>A0A3N4KZY8_9PEZI</name>
<evidence type="ECO:0000313" key="3">
    <source>
        <dbReference type="EMBL" id="RPB11295.1"/>
    </source>
</evidence>
<keyword evidence="2" id="KW-0472">Membrane</keyword>
<feature type="transmembrane region" description="Helical" evidence="2">
    <location>
        <begin position="28"/>
        <end position="47"/>
    </location>
</feature>
<reference evidence="3 4" key="1">
    <citation type="journal article" date="2018" name="Nat. Ecol. Evol.">
        <title>Pezizomycetes genomes reveal the molecular basis of ectomycorrhizal truffle lifestyle.</title>
        <authorList>
            <person name="Murat C."/>
            <person name="Payen T."/>
            <person name="Noel B."/>
            <person name="Kuo A."/>
            <person name="Morin E."/>
            <person name="Chen J."/>
            <person name="Kohler A."/>
            <person name="Krizsan K."/>
            <person name="Balestrini R."/>
            <person name="Da Silva C."/>
            <person name="Montanini B."/>
            <person name="Hainaut M."/>
            <person name="Levati E."/>
            <person name="Barry K.W."/>
            <person name="Belfiori B."/>
            <person name="Cichocki N."/>
            <person name="Clum A."/>
            <person name="Dockter R.B."/>
            <person name="Fauchery L."/>
            <person name="Guy J."/>
            <person name="Iotti M."/>
            <person name="Le Tacon F."/>
            <person name="Lindquist E.A."/>
            <person name="Lipzen A."/>
            <person name="Malagnac F."/>
            <person name="Mello A."/>
            <person name="Molinier V."/>
            <person name="Miyauchi S."/>
            <person name="Poulain J."/>
            <person name="Riccioni C."/>
            <person name="Rubini A."/>
            <person name="Sitrit Y."/>
            <person name="Splivallo R."/>
            <person name="Traeger S."/>
            <person name="Wang M."/>
            <person name="Zifcakova L."/>
            <person name="Wipf D."/>
            <person name="Zambonelli A."/>
            <person name="Paolocci F."/>
            <person name="Nowrousian M."/>
            <person name="Ottonello S."/>
            <person name="Baldrian P."/>
            <person name="Spatafora J.W."/>
            <person name="Henrissat B."/>
            <person name="Nagy L.G."/>
            <person name="Aury J.M."/>
            <person name="Wincker P."/>
            <person name="Grigoriev I.V."/>
            <person name="Bonfante P."/>
            <person name="Martin F.M."/>
        </authorList>
    </citation>
    <scope>NUCLEOTIDE SEQUENCE [LARGE SCALE GENOMIC DNA]</scope>
    <source>
        <strain evidence="3 4">CCBAS932</strain>
    </source>
</reference>
<keyword evidence="2" id="KW-1133">Transmembrane helix</keyword>
<dbReference type="AlphaFoldDB" id="A0A3N4KZY8"/>
<evidence type="ECO:0000313" key="4">
    <source>
        <dbReference type="Proteomes" id="UP000277580"/>
    </source>
</evidence>
<dbReference type="InParanoid" id="A0A3N4KZY8"/>
<feature type="region of interest" description="Disordered" evidence="1">
    <location>
        <begin position="1"/>
        <end position="22"/>
    </location>
</feature>
<organism evidence="3 4">
    <name type="scientific">Morchella conica CCBAS932</name>
    <dbReference type="NCBI Taxonomy" id="1392247"/>
    <lineage>
        <taxon>Eukaryota</taxon>
        <taxon>Fungi</taxon>
        <taxon>Dikarya</taxon>
        <taxon>Ascomycota</taxon>
        <taxon>Pezizomycotina</taxon>
        <taxon>Pezizomycetes</taxon>
        <taxon>Pezizales</taxon>
        <taxon>Morchellaceae</taxon>
        <taxon>Morchella</taxon>
    </lineage>
</organism>
<gene>
    <name evidence="3" type="ORF">P167DRAFT_575315</name>
</gene>
<protein>
    <submittedName>
        <fullName evidence="3">Uncharacterized protein</fullName>
    </submittedName>
</protein>
<proteinExistence type="predicted"/>